<proteinExistence type="predicted"/>
<keyword evidence="1" id="KW-0472">Membrane</keyword>
<accession>A0ABM8GGD9</accession>
<keyword evidence="3" id="KW-1185">Reference proteome</keyword>
<protein>
    <submittedName>
        <fullName evidence="2">Uncharacterized protein</fullName>
    </submittedName>
</protein>
<gene>
    <name evidence="2" type="ORF">GCM10025866_33270</name>
</gene>
<evidence type="ECO:0000256" key="1">
    <source>
        <dbReference type="SAM" id="Phobius"/>
    </source>
</evidence>
<name>A0ABM8GGD9_9MICO</name>
<feature type="transmembrane region" description="Helical" evidence="1">
    <location>
        <begin position="30"/>
        <end position="46"/>
    </location>
</feature>
<keyword evidence="1" id="KW-0812">Transmembrane</keyword>
<sequence length="104" mass="10786">MPLTAQVIVALCAALLVAVADIRTAIGFSSFGVLLYYLVANLAAFGQSGSARRYPRPFQVAGAVGCLALVATVPIPALIAGAAVFAVGILYRLVRLRVEAVRRG</sequence>
<dbReference type="Proteomes" id="UP001321498">
    <property type="component" value="Chromosome"/>
</dbReference>
<feature type="transmembrane region" description="Helical" evidence="1">
    <location>
        <begin position="58"/>
        <end position="91"/>
    </location>
</feature>
<organism evidence="2 3">
    <name type="scientific">Naasia aerilata</name>
    <dbReference type="NCBI Taxonomy" id="1162966"/>
    <lineage>
        <taxon>Bacteria</taxon>
        <taxon>Bacillati</taxon>
        <taxon>Actinomycetota</taxon>
        <taxon>Actinomycetes</taxon>
        <taxon>Micrococcales</taxon>
        <taxon>Microbacteriaceae</taxon>
        <taxon>Naasia</taxon>
    </lineage>
</organism>
<dbReference type="EMBL" id="AP027731">
    <property type="protein sequence ID" value="BDZ47418.1"/>
    <property type="molecule type" value="Genomic_DNA"/>
</dbReference>
<dbReference type="RefSeq" id="WP_350226679.1">
    <property type="nucleotide sequence ID" value="NZ_AP027731.1"/>
</dbReference>
<dbReference type="Gene3D" id="1.20.1740.10">
    <property type="entry name" value="Amino acid/polyamine transporter I"/>
    <property type="match status" value="1"/>
</dbReference>
<evidence type="ECO:0000313" key="3">
    <source>
        <dbReference type="Proteomes" id="UP001321498"/>
    </source>
</evidence>
<reference evidence="3" key="1">
    <citation type="journal article" date="2019" name="Int. J. Syst. Evol. Microbiol.">
        <title>The Global Catalogue of Microorganisms (GCM) 10K type strain sequencing project: providing services to taxonomists for standard genome sequencing and annotation.</title>
        <authorList>
            <consortium name="The Broad Institute Genomics Platform"/>
            <consortium name="The Broad Institute Genome Sequencing Center for Infectious Disease"/>
            <person name="Wu L."/>
            <person name="Ma J."/>
        </authorList>
    </citation>
    <scope>NUCLEOTIDE SEQUENCE [LARGE SCALE GENOMIC DNA]</scope>
    <source>
        <strain evidence="3">NBRC 108725</strain>
    </source>
</reference>
<keyword evidence="1" id="KW-1133">Transmembrane helix</keyword>
<evidence type="ECO:0000313" key="2">
    <source>
        <dbReference type="EMBL" id="BDZ47418.1"/>
    </source>
</evidence>